<dbReference type="Gene3D" id="1.10.150.130">
    <property type="match status" value="1"/>
</dbReference>
<sequence length="413" mass="48324">MATISAKVFEHHQKMDGTFNVKICLYHKGLRRYLDTSHFVSKRQLDGNFNIKDRILNRAVEDSLDKYREMISLLGSKIDFFTCESLLEYLDDTEIDFIKFCGEHIDQLRKENRGGTANTHRVIRNSLIDYFGRESVSINEIHSNMLYSYERYLRSERKITRINQFGKEINTVENGLSDSGLHNHMRDLRTLFNAACRHYNNEDLGLYKIKHYPFKKYKIGSAPLTKKRNITIEQVKLIRDSQVQSGSRAELAKDLFMLSFYLCGMNAVDFYHLHEKDIKHDRIDYNRAKTKSRRKDKAFISIKLIDDAKPILAKYIGKLPERYKTYDGLDTALSAGMQKLREITEVDAITFYWARHTFANTARNACRMSKDDVALALNHIDEGHRTTDIYIAKDWKIVDEVQEKVVNMLKEKC</sequence>
<keyword evidence="1" id="KW-0238">DNA-binding</keyword>
<dbReference type="PANTHER" id="PTHR30349">
    <property type="entry name" value="PHAGE INTEGRASE-RELATED"/>
    <property type="match status" value="1"/>
</dbReference>
<evidence type="ECO:0000256" key="1">
    <source>
        <dbReference type="ARBA" id="ARBA00023125"/>
    </source>
</evidence>
<evidence type="ECO:0000313" key="5">
    <source>
        <dbReference type="Proteomes" id="UP001589828"/>
    </source>
</evidence>
<dbReference type="EMBL" id="JBHLTS010000021">
    <property type="protein sequence ID" value="MFC0514686.1"/>
    <property type="molecule type" value="Genomic_DNA"/>
</dbReference>
<dbReference type="Proteomes" id="UP001589828">
    <property type="component" value="Unassembled WGS sequence"/>
</dbReference>
<accession>A0ABV6L5H2</accession>
<keyword evidence="2" id="KW-0233">DNA recombination</keyword>
<dbReference type="Pfam" id="PF13102">
    <property type="entry name" value="Phage_int_SAM_5"/>
    <property type="match status" value="1"/>
</dbReference>
<dbReference type="InterPro" id="IPR050090">
    <property type="entry name" value="Tyrosine_recombinase_XerCD"/>
</dbReference>
<dbReference type="InterPro" id="IPR011010">
    <property type="entry name" value="DNA_brk_join_enz"/>
</dbReference>
<dbReference type="InterPro" id="IPR025269">
    <property type="entry name" value="SAM-like_dom"/>
</dbReference>
<dbReference type="InterPro" id="IPR010998">
    <property type="entry name" value="Integrase_recombinase_N"/>
</dbReference>
<dbReference type="PANTHER" id="PTHR30349:SF64">
    <property type="entry name" value="PROPHAGE INTEGRASE INTD-RELATED"/>
    <property type="match status" value="1"/>
</dbReference>
<dbReference type="SUPFAM" id="SSF56349">
    <property type="entry name" value="DNA breaking-rejoining enzymes"/>
    <property type="match status" value="1"/>
</dbReference>
<dbReference type="RefSeq" id="WP_377022529.1">
    <property type="nucleotide sequence ID" value="NZ_JBHLTS010000021.1"/>
</dbReference>
<dbReference type="Gene3D" id="1.10.443.10">
    <property type="entry name" value="Intergrase catalytic core"/>
    <property type="match status" value="1"/>
</dbReference>
<evidence type="ECO:0000259" key="3">
    <source>
        <dbReference type="Pfam" id="PF13102"/>
    </source>
</evidence>
<proteinExistence type="predicted"/>
<evidence type="ECO:0000313" key="4">
    <source>
        <dbReference type="EMBL" id="MFC0514686.1"/>
    </source>
</evidence>
<dbReference type="InterPro" id="IPR013762">
    <property type="entry name" value="Integrase-like_cat_sf"/>
</dbReference>
<name>A0ABV6L5H2_9SPHI</name>
<gene>
    <name evidence="4" type="ORF">ACFFGT_10770</name>
</gene>
<reference evidence="4 5" key="1">
    <citation type="submission" date="2024-09" db="EMBL/GenBank/DDBJ databases">
        <authorList>
            <person name="Sun Q."/>
            <person name="Mori K."/>
        </authorList>
    </citation>
    <scope>NUCLEOTIDE SEQUENCE [LARGE SCALE GENOMIC DNA]</scope>
    <source>
        <strain evidence="4 5">NCAIM B.02415</strain>
    </source>
</reference>
<comment type="caution">
    <text evidence="4">The sequence shown here is derived from an EMBL/GenBank/DDBJ whole genome shotgun (WGS) entry which is preliminary data.</text>
</comment>
<protein>
    <submittedName>
        <fullName evidence="4">Site-specific integrase</fullName>
    </submittedName>
</protein>
<keyword evidence="5" id="KW-1185">Reference proteome</keyword>
<feature type="domain" description="Phage integrase SAM-like" evidence="3">
    <location>
        <begin position="96"/>
        <end position="198"/>
    </location>
</feature>
<organism evidence="4 5">
    <name type="scientific">Mucilaginibacter angelicae</name>
    <dbReference type="NCBI Taxonomy" id="869718"/>
    <lineage>
        <taxon>Bacteria</taxon>
        <taxon>Pseudomonadati</taxon>
        <taxon>Bacteroidota</taxon>
        <taxon>Sphingobacteriia</taxon>
        <taxon>Sphingobacteriales</taxon>
        <taxon>Sphingobacteriaceae</taxon>
        <taxon>Mucilaginibacter</taxon>
    </lineage>
</organism>
<evidence type="ECO:0000256" key="2">
    <source>
        <dbReference type="ARBA" id="ARBA00023172"/>
    </source>
</evidence>